<evidence type="ECO:0000313" key="1">
    <source>
        <dbReference type="EMBL" id="NCJ07730.1"/>
    </source>
</evidence>
<sequence>MPDSLMYSDTEMFVVLESQQPEQFLTPQELLAKLVQMLEPMQDELPPDLQLLATAMDQAQHLMQTSCELNLGPNQFLQWYAVRLEK</sequence>
<dbReference type="AlphaFoldDB" id="A0A8K2A979"/>
<dbReference type="PANTHER" id="PTHR36803:SF1">
    <property type="entry name" value="PROTEIN CHLORORESPIRATORY REDUCTION 7, CHLOROPLASTIC"/>
    <property type="match status" value="1"/>
</dbReference>
<dbReference type="EMBL" id="WVIC01000032">
    <property type="protein sequence ID" value="NCJ07730.1"/>
    <property type="molecule type" value="Genomic_DNA"/>
</dbReference>
<proteinExistence type="predicted"/>
<dbReference type="Pfam" id="PF12095">
    <property type="entry name" value="CRR7"/>
    <property type="match status" value="1"/>
</dbReference>
<dbReference type="InterPro" id="IPR021954">
    <property type="entry name" value="CRR7"/>
</dbReference>
<protein>
    <submittedName>
        <fullName evidence="1">Chlororespiratory reduction protein 7</fullName>
    </submittedName>
</protein>
<dbReference type="InterPro" id="IPR038150">
    <property type="entry name" value="CRR7-like_sf"/>
</dbReference>
<keyword evidence="2" id="KW-1185">Reference proteome</keyword>
<dbReference type="PANTHER" id="PTHR36803">
    <property type="entry name" value="PROTEIN CHLORORESPIRATORY REDUCTION 7, CHLOROPLASTIC"/>
    <property type="match status" value="1"/>
</dbReference>
<gene>
    <name evidence="1" type="ORF">GS597_14670</name>
</gene>
<name>A0A8K2A979_9CYAN</name>
<dbReference type="Gene3D" id="3.90.940.40">
    <property type="entry name" value="Protein CHLORORESPIRATORY REDUCTION 7"/>
    <property type="match status" value="1"/>
</dbReference>
<dbReference type="Proteomes" id="UP000607397">
    <property type="component" value="Unassembled WGS sequence"/>
</dbReference>
<accession>A0A8K2A979</accession>
<comment type="caution">
    <text evidence="1">The sequence shown here is derived from an EMBL/GenBank/DDBJ whole genome shotgun (WGS) entry which is preliminary data.</text>
</comment>
<reference evidence="1" key="1">
    <citation type="submission" date="2019-12" db="EMBL/GenBank/DDBJ databases">
        <title>High-Quality draft genome sequences of three cyanobacteria isolated from the limestone walls of the Old Cathedral of Coimbra.</title>
        <authorList>
            <person name="Tiago I."/>
            <person name="Soares F."/>
            <person name="Portugal A."/>
        </authorList>
    </citation>
    <scope>NUCLEOTIDE SEQUENCE [LARGE SCALE GENOMIC DNA]</scope>
    <source>
        <strain evidence="1">C</strain>
    </source>
</reference>
<dbReference type="RefSeq" id="WP_161826211.1">
    <property type="nucleotide sequence ID" value="NZ_WVIC01000032.1"/>
</dbReference>
<organism evidence="1 2">
    <name type="scientific">Petrachloros mirabilis ULC683</name>
    <dbReference type="NCBI Taxonomy" id="2781853"/>
    <lineage>
        <taxon>Bacteria</taxon>
        <taxon>Bacillati</taxon>
        <taxon>Cyanobacteriota</taxon>
        <taxon>Cyanophyceae</taxon>
        <taxon>Synechococcales</taxon>
        <taxon>Petrachlorosaceae</taxon>
        <taxon>Petrachloros</taxon>
        <taxon>Petrachloros mirabilis</taxon>
    </lineage>
</organism>
<evidence type="ECO:0000313" key="2">
    <source>
        <dbReference type="Proteomes" id="UP000607397"/>
    </source>
</evidence>